<reference evidence="4 5" key="1">
    <citation type="journal article" date="2019" name="Nat. Ecol. Evol.">
        <title>Megaphylogeny resolves global patterns of mushroom evolution.</title>
        <authorList>
            <person name="Varga T."/>
            <person name="Krizsan K."/>
            <person name="Foldi C."/>
            <person name="Dima B."/>
            <person name="Sanchez-Garcia M."/>
            <person name="Sanchez-Ramirez S."/>
            <person name="Szollosi G.J."/>
            <person name="Szarkandi J.G."/>
            <person name="Papp V."/>
            <person name="Albert L."/>
            <person name="Andreopoulos W."/>
            <person name="Angelini C."/>
            <person name="Antonin V."/>
            <person name="Barry K.W."/>
            <person name="Bougher N.L."/>
            <person name="Buchanan P."/>
            <person name="Buyck B."/>
            <person name="Bense V."/>
            <person name="Catcheside P."/>
            <person name="Chovatia M."/>
            <person name="Cooper J."/>
            <person name="Damon W."/>
            <person name="Desjardin D."/>
            <person name="Finy P."/>
            <person name="Geml J."/>
            <person name="Haridas S."/>
            <person name="Hughes K."/>
            <person name="Justo A."/>
            <person name="Karasinski D."/>
            <person name="Kautmanova I."/>
            <person name="Kiss B."/>
            <person name="Kocsube S."/>
            <person name="Kotiranta H."/>
            <person name="LaButti K.M."/>
            <person name="Lechner B.E."/>
            <person name="Liimatainen K."/>
            <person name="Lipzen A."/>
            <person name="Lukacs Z."/>
            <person name="Mihaltcheva S."/>
            <person name="Morgado L.N."/>
            <person name="Niskanen T."/>
            <person name="Noordeloos M.E."/>
            <person name="Ohm R.A."/>
            <person name="Ortiz-Santana B."/>
            <person name="Ovrebo C."/>
            <person name="Racz N."/>
            <person name="Riley R."/>
            <person name="Savchenko A."/>
            <person name="Shiryaev A."/>
            <person name="Soop K."/>
            <person name="Spirin V."/>
            <person name="Szebenyi C."/>
            <person name="Tomsovsky M."/>
            <person name="Tulloss R.E."/>
            <person name="Uehling J."/>
            <person name="Grigoriev I.V."/>
            <person name="Vagvolgyi C."/>
            <person name="Papp T."/>
            <person name="Martin F.M."/>
            <person name="Miettinen O."/>
            <person name="Hibbett D.S."/>
            <person name="Nagy L.G."/>
        </authorList>
    </citation>
    <scope>NUCLEOTIDE SEQUENCE [LARGE SCALE GENOMIC DNA]</scope>
    <source>
        <strain evidence="4 5">CBS 309.79</strain>
    </source>
</reference>
<dbReference type="PROSITE" id="PS51184">
    <property type="entry name" value="JMJC"/>
    <property type="match status" value="1"/>
</dbReference>
<feature type="compositionally biased region" description="Low complexity" evidence="1">
    <location>
        <begin position="502"/>
        <end position="521"/>
    </location>
</feature>
<feature type="region of interest" description="Disordered" evidence="1">
    <location>
        <begin position="491"/>
        <end position="561"/>
    </location>
</feature>
<dbReference type="Pfam" id="PF13771">
    <property type="entry name" value="zf-HC5HC2H"/>
    <property type="match status" value="1"/>
</dbReference>
<dbReference type="InterPro" id="IPR013083">
    <property type="entry name" value="Znf_RING/FYVE/PHD"/>
</dbReference>
<dbReference type="PANTHER" id="PTHR10694:SF7">
    <property type="entry name" value="[HISTONE H3]-TRIMETHYL-L-LYSINE(9) DEMETHYLASE"/>
    <property type="match status" value="1"/>
</dbReference>
<dbReference type="Gene3D" id="3.30.40.10">
    <property type="entry name" value="Zinc/RING finger domain, C3HC4 (zinc finger)"/>
    <property type="match status" value="1"/>
</dbReference>
<dbReference type="GO" id="GO:0051864">
    <property type="term" value="F:histone H3K36 demethylase activity"/>
    <property type="evidence" value="ECO:0007669"/>
    <property type="project" value="TreeGrafter"/>
</dbReference>
<evidence type="ECO:0000313" key="5">
    <source>
        <dbReference type="Proteomes" id="UP000305067"/>
    </source>
</evidence>
<feature type="compositionally biased region" description="Low complexity" evidence="1">
    <location>
        <begin position="1"/>
        <end position="14"/>
    </location>
</feature>
<dbReference type="CDD" id="cd15571">
    <property type="entry name" value="ePHD"/>
    <property type="match status" value="1"/>
</dbReference>
<evidence type="ECO:0000313" key="4">
    <source>
        <dbReference type="EMBL" id="TFK96389.1"/>
    </source>
</evidence>
<name>A0A5C3Q5V4_9AGAR</name>
<dbReference type="Pfam" id="PF02373">
    <property type="entry name" value="JmjC"/>
    <property type="match status" value="1"/>
</dbReference>
<dbReference type="Gene3D" id="2.60.120.650">
    <property type="entry name" value="Cupin"/>
    <property type="match status" value="1"/>
</dbReference>
<sequence>MSIPSSTPSLTPSRSPSPSPQLPVQPDHFYGNDGTPTLVTAGKSYLDPADDPNAQRGIPVFKPTMEEFQNFEAYVSRIEPWGQRSGIVKIIPPQEWKDALPSPAAQLDSVKIKSPIEQNMFGQGGLFRQENLEKRRMMSVREWAELCGKDEFKAPSIVEVETRGGGNAPAKPKRGRKAAAPTEAPEVKMEEEEEQEDLSGNGDPSHDQSPRSTPGRDASQVPTEAKNGRTKRQRRSREEVLGERAALDREFMQTFNPHTDWLPHSTTMDDYTPEFCSKLERLYWRTCGFGKSAWYGADCEGSLFTDDVKSWNVARLDSVLSRILPESAKFVPGVNTPYLYFGMWRATFAWHVEDMDLFSINYIHFGAPKFWYAMPQGRASALESTMRGYFPKDTSQCRQFLRHKSFLASPNLLRNSSCRPNTLVQQAQEIVITFPRGYHAGFNLGLNCAESVNFALESWIELGLKAKACECITDSVKLDVRQLLDAYEGRGAEPEFSPPSPGVTSSTSSTSSTEKSTATTASKKRKAPSSTTTTGQTKPARKKSKPTPSPTKRSDVTMPTLTFKLPGRMPERESYPCCLCVSQSQVDLLPVHDPPTHRKDACEGAGNPEKWMAHRQCADVVPETWADTMEVQVPGELRTELRCYVFGVDGIVKDRWNLKCTACTKHQSKAHGAPVQCTKGKCMKAFHVSCARDGSSQGIVFNVLRDVEKEVLVIDGTQRPPSSDGSGDSQVLKSVKKTEAEVLCPQHNPETAAAKRASKQDKQRARLLSLPEGARIKIRVSSGLFEVTLLRVIEETGCVEVLWDKAVRREFKWSSVVLGTTDTPVQQFPLVVGPSSGSEYQHTGYYHHPGNGYSEPAASSSAVPVPVPGEKSLQHVDAPAVHDDPGQVYNGSTYPHHSHGSAYPHPHNRSAYPHQGSAYSVNGPAYPHQESSYTNHGTAAHPGQSYNGYSGQVHHHGSTYPDNPFRPLPEVTLAGLHHTQPAEEKASYASPREPHPQPAAIIPPAVAPDALPATASIQVDWNLLRSLGPHELPAFLEANPHVRALVHAAAARLRAGAVPA</sequence>
<gene>
    <name evidence="4" type="ORF">BDV98DRAFT_310026</name>
</gene>
<evidence type="ECO:0000256" key="1">
    <source>
        <dbReference type="SAM" id="MobiDB-lite"/>
    </source>
</evidence>
<feature type="region of interest" description="Disordered" evidence="1">
    <location>
        <begin position="1"/>
        <end position="55"/>
    </location>
</feature>
<dbReference type="PROSITE" id="PS51183">
    <property type="entry name" value="JMJN"/>
    <property type="match status" value="1"/>
</dbReference>
<dbReference type="Pfam" id="PF02375">
    <property type="entry name" value="JmjN"/>
    <property type="match status" value="1"/>
</dbReference>
<dbReference type="SUPFAM" id="SSF51197">
    <property type="entry name" value="Clavaminate synthase-like"/>
    <property type="match status" value="1"/>
</dbReference>
<feature type="domain" description="JmjN" evidence="2">
    <location>
        <begin position="58"/>
        <end position="99"/>
    </location>
</feature>
<dbReference type="InterPro" id="IPR003347">
    <property type="entry name" value="JmjC_dom"/>
</dbReference>
<evidence type="ECO:0000259" key="3">
    <source>
        <dbReference type="PROSITE" id="PS51184"/>
    </source>
</evidence>
<feature type="domain" description="JmjC" evidence="3">
    <location>
        <begin position="305"/>
        <end position="471"/>
    </location>
</feature>
<dbReference type="GO" id="GO:0000785">
    <property type="term" value="C:chromatin"/>
    <property type="evidence" value="ECO:0007669"/>
    <property type="project" value="TreeGrafter"/>
</dbReference>
<dbReference type="EMBL" id="ML178861">
    <property type="protein sequence ID" value="TFK96389.1"/>
    <property type="molecule type" value="Genomic_DNA"/>
</dbReference>
<dbReference type="Proteomes" id="UP000305067">
    <property type="component" value="Unassembled WGS sequence"/>
</dbReference>
<protein>
    <submittedName>
        <fullName evidence="4">JmjC domain, hydroxylase-domain-containing protein</fullName>
    </submittedName>
</protein>
<dbReference type="InterPro" id="IPR003349">
    <property type="entry name" value="JmjN"/>
</dbReference>
<dbReference type="SMART" id="SM00558">
    <property type="entry name" value="JmjC"/>
    <property type="match status" value="1"/>
</dbReference>
<accession>A0A5C3Q5V4</accession>
<keyword evidence="5" id="KW-1185">Reference proteome</keyword>
<feature type="compositionally biased region" description="Low complexity" evidence="1">
    <location>
        <begin position="528"/>
        <end position="538"/>
    </location>
</feature>
<dbReference type="GO" id="GO:0010468">
    <property type="term" value="P:regulation of gene expression"/>
    <property type="evidence" value="ECO:0007669"/>
    <property type="project" value="TreeGrafter"/>
</dbReference>
<organism evidence="4 5">
    <name type="scientific">Pterulicium gracile</name>
    <dbReference type="NCBI Taxonomy" id="1884261"/>
    <lineage>
        <taxon>Eukaryota</taxon>
        <taxon>Fungi</taxon>
        <taxon>Dikarya</taxon>
        <taxon>Basidiomycota</taxon>
        <taxon>Agaricomycotina</taxon>
        <taxon>Agaricomycetes</taxon>
        <taxon>Agaricomycetidae</taxon>
        <taxon>Agaricales</taxon>
        <taxon>Pleurotineae</taxon>
        <taxon>Pterulaceae</taxon>
        <taxon>Pterulicium</taxon>
    </lineage>
</organism>
<feature type="region of interest" description="Disordered" evidence="1">
    <location>
        <begin position="158"/>
        <end position="240"/>
    </location>
</feature>
<dbReference type="SMART" id="SM00545">
    <property type="entry name" value="JmjN"/>
    <property type="match status" value="1"/>
</dbReference>
<dbReference type="OrthoDB" id="9547406at2759"/>
<feature type="region of interest" description="Disordered" evidence="1">
    <location>
        <begin position="841"/>
        <end position="1002"/>
    </location>
</feature>
<proteinExistence type="predicted"/>
<dbReference type="GO" id="GO:0005634">
    <property type="term" value="C:nucleus"/>
    <property type="evidence" value="ECO:0007669"/>
    <property type="project" value="TreeGrafter"/>
</dbReference>
<dbReference type="PANTHER" id="PTHR10694">
    <property type="entry name" value="LYSINE-SPECIFIC DEMETHYLASE"/>
    <property type="match status" value="1"/>
</dbReference>
<evidence type="ECO:0000259" key="2">
    <source>
        <dbReference type="PROSITE" id="PS51183"/>
    </source>
</evidence>
<dbReference type="AlphaFoldDB" id="A0A5C3Q5V4"/>
<dbReference type="STRING" id="1884261.A0A5C3Q5V4"/>
<dbReference type="GO" id="GO:0032454">
    <property type="term" value="F:histone H3K9 demethylase activity"/>
    <property type="evidence" value="ECO:0007669"/>
    <property type="project" value="TreeGrafter"/>
</dbReference>